<evidence type="ECO:0000256" key="1">
    <source>
        <dbReference type="SAM" id="Phobius"/>
    </source>
</evidence>
<evidence type="ECO:0000313" key="3">
    <source>
        <dbReference type="Proteomes" id="UP000011996"/>
    </source>
</evidence>
<protein>
    <submittedName>
        <fullName evidence="2">Signal peptide protein</fullName>
    </submittedName>
</protein>
<dbReference type="EMBL" id="ANOF01000194">
    <property type="protein sequence ID" value="EMI23501.1"/>
    <property type="molecule type" value="Genomic_DNA"/>
</dbReference>
<sequence>MPSYSTTDTADDPVRGGSNPHWVVESIAITWASFGFASLGLIAIGSFALTGSLWSLASDEDAYIGLIAVPVVVGFACVGAFVGCYFRSLSIGTTTCFFPLLMFASLLWLSDYFGDLGEGEQVATLYANGLFIGGISMFPAFIRLPHIPPISSLAVPHAIVCLAGLYFLFTFGL</sequence>
<feature type="transmembrane region" description="Helical" evidence="1">
    <location>
        <begin position="28"/>
        <end position="50"/>
    </location>
</feature>
<proteinExistence type="predicted"/>
<keyword evidence="1" id="KW-0472">Membrane</keyword>
<dbReference type="Proteomes" id="UP000011996">
    <property type="component" value="Unassembled WGS sequence"/>
</dbReference>
<dbReference type="AlphaFoldDB" id="M5RWD1"/>
<gene>
    <name evidence="2" type="ORF">RESH_05914</name>
</gene>
<comment type="caution">
    <text evidence="2">The sequence shown here is derived from an EMBL/GenBank/DDBJ whole genome shotgun (WGS) entry which is preliminary data.</text>
</comment>
<feature type="transmembrane region" description="Helical" evidence="1">
    <location>
        <begin position="154"/>
        <end position="172"/>
    </location>
</feature>
<feature type="transmembrane region" description="Helical" evidence="1">
    <location>
        <begin position="89"/>
        <end position="110"/>
    </location>
</feature>
<reference evidence="2 3" key="1">
    <citation type="journal article" date="2013" name="Mar. Genomics">
        <title>Expression of sulfatases in Rhodopirellula baltica and the diversity of sulfatases in the genus Rhodopirellula.</title>
        <authorList>
            <person name="Wegner C.E."/>
            <person name="Richter-Heitmann T."/>
            <person name="Klindworth A."/>
            <person name="Klockow C."/>
            <person name="Richter M."/>
            <person name="Achstetter T."/>
            <person name="Glockner F.O."/>
            <person name="Harder J."/>
        </authorList>
    </citation>
    <scope>NUCLEOTIDE SEQUENCE [LARGE SCALE GENOMIC DNA]</scope>
    <source>
        <strain evidence="2 3">SH398</strain>
    </source>
</reference>
<accession>M5RWD1</accession>
<feature type="transmembrane region" description="Helical" evidence="1">
    <location>
        <begin position="62"/>
        <end position="83"/>
    </location>
</feature>
<name>M5RWD1_9BACT</name>
<keyword evidence="1" id="KW-0812">Transmembrane</keyword>
<dbReference type="PATRIC" id="fig|1263868.3.peg.6420"/>
<evidence type="ECO:0000313" key="2">
    <source>
        <dbReference type="EMBL" id="EMI23501.1"/>
    </source>
</evidence>
<dbReference type="STRING" id="1263868.RESH_05914"/>
<keyword evidence="1" id="KW-1133">Transmembrane helix</keyword>
<dbReference type="OrthoDB" id="288995at2"/>
<organism evidence="2 3">
    <name type="scientific">Rhodopirellula europaea SH398</name>
    <dbReference type="NCBI Taxonomy" id="1263868"/>
    <lineage>
        <taxon>Bacteria</taxon>
        <taxon>Pseudomonadati</taxon>
        <taxon>Planctomycetota</taxon>
        <taxon>Planctomycetia</taxon>
        <taxon>Pirellulales</taxon>
        <taxon>Pirellulaceae</taxon>
        <taxon>Rhodopirellula</taxon>
    </lineage>
</organism>
<feature type="transmembrane region" description="Helical" evidence="1">
    <location>
        <begin position="122"/>
        <end position="142"/>
    </location>
</feature>